<dbReference type="InterPro" id="IPR037257">
    <property type="entry name" value="T2SS_E_N_sf"/>
</dbReference>
<evidence type="ECO:0000256" key="2">
    <source>
        <dbReference type="ARBA" id="ARBA00022803"/>
    </source>
</evidence>
<feature type="repeat" description="TPR" evidence="3">
    <location>
        <begin position="252"/>
        <end position="285"/>
    </location>
</feature>
<feature type="domain" description="PatA-like N-terminal" evidence="4">
    <location>
        <begin position="86"/>
        <end position="161"/>
    </location>
</feature>
<dbReference type="InterPro" id="IPR013105">
    <property type="entry name" value="TPR_2"/>
</dbReference>
<dbReference type="InterPro" id="IPR019734">
    <property type="entry name" value="TPR_rpt"/>
</dbReference>
<dbReference type="Pfam" id="PF13432">
    <property type="entry name" value="TPR_16"/>
    <property type="match status" value="1"/>
</dbReference>
<name>A0AAE4Z8B3_9BACT</name>
<gene>
    <name evidence="5" type="ORF">GWO12_05400</name>
</gene>
<evidence type="ECO:0000313" key="6">
    <source>
        <dbReference type="Proteomes" id="UP000702544"/>
    </source>
</evidence>
<comment type="caution">
    <text evidence="5">The sequence shown here is derived from an EMBL/GenBank/DDBJ whole genome shotgun (WGS) entry which is preliminary data.</text>
</comment>
<dbReference type="Pfam" id="PF07719">
    <property type="entry name" value="TPR_2"/>
    <property type="match status" value="1"/>
</dbReference>
<dbReference type="PANTHER" id="PTHR36304">
    <property type="entry name" value="DOMAIN GTPASE-ACTIVATING PROTEIN, PUTATIVE-RELATED-RELATED"/>
    <property type="match status" value="1"/>
</dbReference>
<keyword evidence="1" id="KW-0677">Repeat</keyword>
<dbReference type="AlphaFoldDB" id="A0AAE4Z8B3"/>
<dbReference type="InterPro" id="IPR011990">
    <property type="entry name" value="TPR-like_helical_dom_sf"/>
</dbReference>
<feature type="repeat" description="TPR" evidence="3">
    <location>
        <begin position="424"/>
        <end position="457"/>
    </location>
</feature>
<evidence type="ECO:0000259" key="4">
    <source>
        <dbReference type="Pfam" id="PF14332"/>
    </source>
</evidence>
<sequence length="542" mass="60833">MAIKGSLKEASLPDVFQLLTMGGKTGCLSVTDRQSFGYIYFEDGRIVYASLLNRRDRLGDILVRGNAISREDLDRAIDEQSQTRDGRRLGEILKDNGAIDEKTLQRYVKHQIEEAVYHLFTWGQGTFYFEPGQRPEREQILVSIDPESLLLEGARRVDEWSQIENKIQSLDVIFSLDSDKSATISTLNLTPEQEAILPYLDGTHAGWEMVEETALGDFEVGKALYGLATAGLVRKTGKRERLKARNEAPARLDEHRNLGIAFYRTSMFDEAIRELEQVLKLEPQALDAEFYLGLVELRQGDLSGAEKRFRGILKRGGAQAAVLNNLAHVLAVQGKLDEALKLLDEGLKKQPPSPRLHLSKAQLQLQSGDVPGARATLDVYADQRGKRLPPLYFSTRMLVEALSTNLDAAVRLAEEGLERHPNSAPLANNAGVVQERKGDIDRARELYERAFELDANLPQTSKNLGDLLYRDGRYEEAAEVYERALRADSDLGDDVYAKLGNVYYKRRERDKAIEMWARALSLNPENEVVRTNLEFVKGGAGE</sequence>
<evidence type="ECO:0000256" key="3">
    <source>
        <dbReference type="PROSITE-ProRule" id="PRU00339"/>
    </source>
</evidence>
<organism evidence="5 6">
    <name type="scientific">Candidatus Kutchimonas denitrificans</name>
    <dbReference type="NCBI Taxonomy" id="3056748"/>
    <lineage>
        <taxon>Bacteria</taxon>
        <taxon>Pseudomonadati</taxon>
        <taxon>Gemmatimonadota</taxon>
        <taxon>Gemmatimonadia</taxon>
        <taxon>Candidatus Palauibacterales</taxon>
        <taxon>Candidatus Palauibacteraceae</taxon>
        <taxon>Candidatus Kutchimonas</taxon>
    </lineage>
</organism>
<dbReference type="EMBL" id="JAACAK010000046">
    <property type="protein sequence ID" value="NIR74532.1"/>
    <property type="molecule type" value="Genomic_DNA"/>
</dbReference>
<dbReference type="SUPFAM" id="SSF48452">
    <property type="entry name" value="TPR-like"/>
    <property type="match status" value="1"/>
</dbReference>
<evidence type="ECO:0000313" key="5">
    <source>
        <dbReference type="EMBL" id="NIR74532.1"/>
    </source>
</evidence>
<dbReference type="Pfam" id="PF14559">
    <property type="entry name" value="TPR_19"/>
    <property type="match status" value="1"/>
</dbReference>
<reference evidence="5 6" key="1">
    <citation type="submission" date="2020-01" db="EMBL/GenBank/DDBJ databases">
        <title>Genomes assembled from Gulf of Kutch pelagic sediment metagenomes.</title>
        <authorList>
            <person name="Chandrashekar M."/>
            <person name="Mahajan M.S."/>
            <person name="Dave K.J."/>
            <person name="Vatsa P."/>
            <person name="Nathani N.M."/>
        </authorList>
    </citation>
    <scope>NUCLEOTIDE SEQUENCE [LARGE SCALE GENOMIC DNA]</scope>
    <source>
        <strain evidence="5">KS3-K002</strain>
    </source>
</reference>
<proteinExistence type="predicted"/>
<dbReference type="SMART" id="SM00028">
    <property type="entry name" value="TPR"/>
    <property type="match status" value="5"/>
</dbReference>
<dbReference type="PROSITE" id="PS50005">
    <property type="entry name" value="TPR"/>
    <property type="match status" value="5"/>
</dbReference>
<accession>A0AAE4Z8B3</accession>
<feature type="repeat" description="TPR" evidence="3">
    <location>
        <begin position="493"/>
        <end position="526"/>
    </location>
</feature>
<feature type="repeat" description="TPR" evidence="3">
    <location>
        <begin position="320"/>
        <end position="353"/>
    </location>
</feature>
<keyword evidence="2 3" id="KW-0802">TPR repeat</keyword>
<dbReference type="Proteomes" id="UP000702544">
    <property type="component" value="Unassembled WGS sequence"/>
</dbReference>
<protein>
    <submittedName>
        <fullName evidence="5">Tetratricopeptide repeat protein</fullName>
    </submittedName>
</protein>
<dbReference type="Pfam" id="PF14332">
    <property type="entry name" value="DUF4388"/>
    <property type="match status" value="2"/>
</dbReference>
<feature type="repeat" description="TPR" evidence="3">
    <location>
        <begin position="458"/>
        <end position="491"/>
    </location>
</feature>
<dbReference type="Gene3D" id="1.25.40.10">
    <property type="entry name" value="Tetratricopeptide repeat domain"/>
    <property type="match status" value="2"/>
</dbReference>
<evidence type="ECO:0000256" key="1">
    <source>
        <dbReference type="ARBA" id="ARBA00022737"/>
    </source>
</evidence>
<dbReference type="InterPro" id="IPR025497">
    <property type="entry name" value="PatA-like_N"/>
</dbReference>
<dbReference type="PANTHER" id="PTHR36304:SF4">
    <property type="entry name" value="DUF4388 DOMAIN-CONTAINING PROTEIN"/>
    <property type="match status" value="1"/>
</dbReference>
<feature type="domain" description="PatA-like N-terminal" evidence="4">
    <location>
        <begin position="4"/>
        <end position="81"/>
    </location>
</feature>
<dbReference type="PROSITE" id="PS50293">
    <property type="entry name" value="TPR_REGION"/>
    <property type="match status" value="2"/>
</dbReference>
<dbReference type="SUPFAM" id="SSF160246">
    <property type="entry name" value="EspE N-terminal domain-like"/>
    <property type="match status" value="1"/>
</dbReference>